<reference evidence="8 9" key="1">
    <citation type="submission" date="2018-05" db="EMBL/GenBank/DDBJ databases">
        <title>Paenibacillus flagellatus sp. nov., isolated from selenium mineral soil.</title>
        <authorList>
            <person name="Dai X."/>
        </authorList>
    </citation>
    <scope>NUCLEOTIDE SEQUENCE [LARGE SCALE GENOMIC DNA]</scope>
    <source>
        <strain evidence="8 9">DXL2</strain>
    </source>
</reference>
<proteinExistence type="predicted"/>
<sequence>MLKTLDNALELLEYFTRENPTWGVRELAKEMDMSHSIVHRILTTFESHGFLIQNQDTKKYELGTKLWEYGSIIRDNLRISDVIFPIMQRLSAETGESVFLTWLDYHEGICVEIAESPQKLKYAVSIGNRTPLYAGASNKAIMAFLPAEDQEAIIAKGLKPVTGKTVIDPAKLRDDLTVIRRNGWAYSVGEYSDSIFGIALPLFSNKGEVVASITLAGPEYRMPKSKVPDVLDTMRAKRDEIEACLHKMSFSYTSGRRAGG</sequence>
<dbReference type="Pfam" id="PF01614">
    <property type="entry name" value="IclR_C"/>
    <property type="match status" value="1"/>
</dbReference>
<evidence type="ECO:0000313" key="9">
    <source>
        <dbReference type="Proteomes" id="UP000247476"/>
    </source>
</evidence>
<dbReference type="PANTHER" id="PTHR30136">
    <property type="entry name" value="HELIX-TURN-HELIX TRANSCRIPTIONAL REGULATOR, ICLR FAMILY"/>
    <property type="match status" value="1"/>
</dbReference>
<evidence type="ECO:0000256" key="1">
    <source>
        <dbReference type="ARBA" id="ARBA00023015"/>
    </source>
</evidence>
<dbReference type="Proteomes" id="UP000247476">
    <property type="component" value="Unassembled WGS sequence"/>
</dbReference>
<accession>A0A2V5KDG5</accession>
<name>A0A2V5KDG5_9BACL</name>
<organism evidence="8 9">
    <name type="scientific">Paenibacillus flagellatus</name>
    <dbReference type="NCBI Taxonomy" id="2211139"/>
    <lineage>
        <taxon>Bacteria</taxon>
        <taxon>Bacillati</taxon>
        <taxon>Bacillota</taxon>
        <taxon>Bacilli</taxon>
        <taxon>Bacillales</taxon>
        <taxon>Paenibacillaceae</taxon>
        <taxon>Paenibacillus</taxon>
    </lineage>
</organism>
<dbReference type="InterPro" id="IPR036390">
    <property type="entry name" value="WH_DNA-bd_sf"/>
</dbReference>
<dbReference type="InterPro" id="IPR029016">
    <property type="entry name" value="GAF-like_dom_sf"/>
</dbReference>
<evidence type="ECO:0000313" key="8">
    <source>
        <dbReference type="EMBL" id="PYI56224.1"/>
    </source>
</evidence>
<dbReference type="InterPro" id="IPR005471">
    <property type="entry name" value="Tscrpt_reg_IclR_N"/>
</dbReference>
<dbReference type="SUPFAM" id="SSF46785">
    <property type="entry name" value="Winged helix' DNA-binding domain"/>
    <property type="match status" value="1"/>
</dbReference>
<keyword evidence="9" id="KW-1185">Reference proteome</keyword>
<keyword evidence="3" id="KW-0804">Transcription</keyword>
<comment type="function">
    <text evidence="4">May be an activator protein for the gylABX operon.</text>
</comment>
<dbReference type="Gene3D" id="1.10.10.10">
    <property type="entry name" value="Winged helix-like DNA-binding domain superfamily/Winged helix DNA-binding domain"/>
    <property type="match status" value="1"/>
</dbReference>
<dbReference type="PANTHER" id="PTHR30136:SF24">
    <property type="entry name" value="HTH-TYPE TRANSCRIPTIONAL REPRESSOR ALLR"/>
    <property type="match status" value="1"/>
</dbReference>
<dbReference type="InterPro" id="IPR050707">
    <property type="entry name" value="HTH_MetabolicPath_Reg"/>
</dbReference>
<evidence type="ECO:0000256" key="3">
    <source>
        <dbReference type="ARBA" id="ARBA00023163"/>
    </source>
</evidence>
<dbReference type="FunFam" id="1.10.10.10:FF:000056">
    <property type="entry name" value="IclR family transcriptional regulator"/>
    <property type="match status" value="1"/>
</dbReference>
<gene>
    <name evidence="8" type="ORF">DLM86_04350</name>
</gene>
<dbReference type="PROSITE" id="PS51077">
    <property type="entry name" value="HTH_ICLR"/>
    <property type="match status" value="1"/>
</dbReference>
<feature type="domain" description="IclR-ED" evidence="7">
    <location>
        <begin position="65"/>
        <end position="247"/>
    </location>
</feature>
<evidence type="ECO:0000259" key="6">
    <source>
        <dbReference type="PROSITE" id="PS51077"/>
    </source>
</evidence>
<dbReference type="GO" id="GO:0045892">
    <property type="term" value="P:negative regulation of DNA-templated transcription"/>
    <property type="evidence" value="ECO:0007669"/>
    <property type="project" value="TreeGrafter"/>
</dbReference>
<protein>
    <recommendedName>
        <fullName evidence="5">Glycerol operon regulatory protein</fullName>
    </recommendedName>
</protein>
<dbReference type="InterPro" id="IPR014757">
    <property type="entry name" value="Tscrpt_reg_IclR_C"/>
</dbReference>
<dbReference type="SUPFAM" id="SSF55781">
    <property type="entry name" value="GAF domain-like"/>
    <property type="match status" value="1"/>
</dbReference>
<dbReference type="AlphaFoldDB" id="A0A2V5KDG5"/>
<dbReference type="GO" id="GO:0003700">
    <property type="term" value="F:DNA-binding transcription factor activity"/>
    <property type="evidence" value="ECO:0007669"/>
    <property type="project" value="TreeGrafter"/>
</dbReference>
<feature type="domain" description="HTH iclR-type" evidence="6">
    <location>
        <begin position="2"/>
        <end position="64"/>
    </location>
</feature>
<dbReference type="InterPro" id="IPR036388">
    <property type="entry name" value="WH-like_DNA-bd_sf"/>
</dbReference>
<keyword evidence="1" id="KW-0805">Transcription regulation</keyword>
<dbReference type="Pfam" id="PF09339">
    <property type="entry name" value="HTH_IclR"/>
    <property type="match status" value="1"/>
</dbReference>
<dbReference type="EMBL" id="QJVJ01000002">
    <property type="protein sequence ID" value="PYI56224.1"/>
    <property type="molecule type" value="Genomic_DNA"/>
</dbReference>
<comment type="caution">
    <text evidence="8">The sequence shown here is derived from an EMBL/GenBank/DDBJ whole genome shotgun (WGS) entry which is preliminary data.</text>
</comment>
<keyword evidence="2" id="KW-0238">DNA-binding</keyword>
<dbReference type="PROSITE" id="PS51078">
    <property type="entry name" value="ICLR_ED"/>
    <property type="match status" value="1"/>
</dbReference>
<evidence type="ECO:0000256" key="5">
    <source>
        <dbReference type="ARBA" id="ARBA00070406"/>
    </source>
</evidence>
<dbReference type="Gene3D" id="3.30.450.40">
    <property type="match status" value="1"/>
</dbReference>
<evidence type="ECO:0000256" key="2">
    <source>
        <dbReference type="ARBA" id="ARBA00023125"/>
    </source>
</evidence>
<dbReference type="OrthoDB" id="9791752at2"/>
<dbReference type="GO" id="GO:0003677">
    <property type="term" value="F:DNA binding"/>
    <property type="evidence" value="ECO:0007669"/>
    <property type="project" value="UniProtKB-KW"/>
</dbReference>
<evidence type="ECO:0000259" key="7">
    <source>
        <dbReference type="PROSITE" id="PS51078"/>
    </source>
</evidence>
<dbReference type="SMART" id="SM00346">
    <property type="entry name" value="HTH_ICLR"/>
    <property type="match status" value="1"/>
</dbReference>
<evidence type="ECO:0000256" key="4">
    <source>
        <dbReference type="ARBA" id="ARBA00058938"/>
    </source>
</evidence>